<evidence type="ECO:0000313" key="2">
    <source>
        <dbReference type="EMBL" id="MBK1835893.1"/>
    </source>
</evidence>
<dbReference type="RefSeq" id="WP_200190111.1">
    <property type="nucleotide sequence ID" value="NZ_JAENHM010000002.1"/>
</dbReference>
<accession>A0ABS1EXK7</accession>
<dbReference type="EMBL" id="JAENHM010000002">
    <property type="protein sequence ID" value="MBK1835893.1"/>
    <property type="molecule type" value="Genomic_DNA"/>
</dbReference>
<sequence length="284" mass="31908">MPVLLAKEEVMSEQDKSKPIFESNHLKIKQCRYGIMAFMPHDTYVGRSLDLYGEYCFPETRIISSVVMSGFTAIDAGANIGAHTVLMSKLVGSTGKVFSFEPQKAIFNILCTNITLNRCINVEAVNLGLGASSKETRIKCINYSHENNFGSVSLGDHEDGEQIRITTIDGLNLKNCHFLKADIEGMETELLEGAQRTIQMFRPILYLEDNGGSDGARMFYKVKSMGYRCYWHNCVYFHENNYYGNKLNVFPSRAAINMICIPQEAEISVDVVEITDPAEHPFNV</sequence>
<evidence type="ECO:0000313" key="3">
    <source>
        <dbReference type="Proteomes" id="UP000652760"/>
    </source>
</evidence>
<name>A0ABS1EXK7_9PROT</name>
<dbReference type="InterPro" id="IPR006342">
    <property type="entry name" value="FkbM_mtfrase"/>
</dbReference>
<dbReference type="GO" id="GO:0032259">
    <property type="term" value="P:methylation"/>
    <property type="evidence" value="ECO:0007669"/>
    <property type="project" value="UniProtKB-KW"/>
</dbReference>
<dbReference type="GO" id="GO:0008168">
    <property type="term" value="F:methyltransferase activity"/>
    <property type="evidence" value="ECO:0007669"/>
    <property type="project" value="UniProtKB-KW"/>
</dbReference>
<dbReference type="Gene3D" id="3.40.50.150">
    <property type="entry name" value="Vaccinia Virus protein VP39"/>
    <property type="match status" value="1"/>
</dbReference>
<feature type="domain" description="Methyltransferase FkbM" evidence="1">
    <location>
        <begin position="75"/>
        <end position="229"/>
    </location>
</feature>
<dbReference type="PANTHER" id="PTHR34203">
    <property type="entry name" value="METHYLTRANSFERASE, FKBM FAMILY PROTEIN"/>
    <property type="match status" value="1"/>
</dbReference>
<gene>
    <name evidence="2" type="ORF">JHL17_00570</name>
</gene>
<organism evidence="2 3">
    <name type="scientific">Azospirillum endophyticum</name>
    <dbReference type="NCBI Taxonomy" id="2800326"/>
    <lineage>
        <taxon>Bacteria</taxon>
        <taxon>Pseudomonadati</taxon>
        <taxon>Pseudomonadota</taxon>
        <taxon>Alphaproteobacteria</taxon>
        <taxon>Rhodospirillales</taxon>
        <taxon>Azospirillaceae</taxon>
        <taxon>Azospirillum</taxon>
    </lineage>
</organism>
<dbReference type="Pfam" id="PF05050">
    <property type="entry name" value="Methyltransf_21"/>
    <property type="match status" value="1"/>
</dbReference>
<reference evidence="3" key="1">
    <citation type="submission" date="2021-01" db="EMBL/GenBank/DDBJ databases">
        <title>Genome public.</title>
        <authorList>
            <person name="Liu C."/>
            <person name="Sun Q."/>
        </authorList>
    </citation>
    <scope>NUCLEOTIDE SEQUENCE [LARGE SCALE GENOMIC DNA]</scope>
    <source>
        <strain evidence="3">YIM B02556</strain>
    </source>
</reference>
<dbReference type="Proteomes" id="UP000652760">
    <property type="component" value="Unassembled WGS sequence"/>
</dbReference>
<comment type="caution">
    <text evidence="2">The sequence shown here is derived from an EMBL/GenBank/DDBJ whole genome shotgun (WGS) entry which is preliminary data.</text>
</comment>
<proteinExistence type="predicted"/>
<dbReference type="InterPro" id="IPR029063">
    <property type="entry name" value="SAM-dependent_MTases_sf"/>
</dbReference>
<dbReference type="InterPro" id="IPR052514">
    <property type="entry name" value="SAM-dependent_MTase"/>
</dbReference>
<dbReference type="SUPFAM" id="SSF53335">
    <property type="entry name" value="S-adenosyl-L-methionine-dependent methyltransferases"/>
    <property type="match status" value="1"/>
</dbReference>
<dbReference type="NCBIfam" id="TIGR01444">
    <property type="entry name" value="fkbM_fam"/>
    <property type="match status" value="1"/>
</dbReference>
<keyword evidence="2" id="KW-0808">Transferase</keyword>
<protein>
    <submittedName>
        <fullName evidence="2">FkbM family methyltransferase</fullName>
    </submittedName>
</protein>
<keyword evidence="3" id="KW-1185">Reference proteome</keyword>
<dbReference type="PANTHER" id="PTHR34203:SF15">
    <property type="entry name" value="SLL1173 PROTEIN"/>
    <property type="match status" value="1"/>
</dbReference>
<evidence type="ECO:0000259" key="1">
    <source>
        <dbReference type="Pfam" id="PF05050"/>
    </source>
</evidence>
<keyword evidence="2" id="KW-0489">Methyltransferase</keyword>